<protein>
    <submittedName>
        <fullName evidence="1">Uncharacterized protein</fullName>
    </submittedName>
</protein>
<dbReference type="RefSeq" id="WP_147051824.1">
    <property type="nucleotide sequence ID" value="NZ_CP042437.1"/>
</dbReference>
<dbReference type="OrthoDB" id="1489916at2"/>
<dbReference type="AlphaFoldDB" id="A0A5B8VVN2"/>
<dbReference type="KEGG" id="mgk:FSB76_01400"/>
<sequence>MEKIKDGMWKVEVDCSRSSDLTHVRRLFEDYIREDDAVFETIDYKALTKDQNVSFIDQLGRKALPEDWLLQTVSHVFIKHENNLQKTTLDDADKDNDEKEIEEQDKLFDISQAILTGKNLRNNEFVEDFVKKGYRFTAMTYQFHQKGTPMIIHITADFKGRNRQFEVSIDYVGEWVGYEGIEPTEVPITREHKAMRSKVWANAKEILDGFKKKT</sequence>
<evidence type="ECO:0000313" key="1">
    <source>
        <dbReference type="EMBL" id="QEC74665.1"/>
    </source>
</evidence>
<keyword evidence="2" id="KW-1185">Reference proteome</keyword>
<evidence type="ECO:0000313" key="2">
    <source>
        <dbReference type="Proteomes" id="UP000321362"/>
    </source>
</evidence>
<dbReference type="EMBL" id="CP042437">
    <property type="protein sequence ID" value="QEC74665.1"/>
    <property type="molecule type" value="Genomic_DNA"/>
</dbReference>
<proteinExistence type="predicted"/>
<accession>A0A5B8VVN2</accession>
<name>A0A5B8VVN2_9SPHI</name>
<organism evidence="1 2">
    <name type="scientific">Mucilaginibacter ginsenosidivorax</name>
    <dbReference type="NCBI Taxonomy" id="862126"/>
    <lineage>
        <taxon>Bacteria</taxon>
        <taxon>Pseudomonadati</taxon>
        <taxon>Bacteroidota</taxon>
        <taxon>Sphingobacteriia</taxon>
        <taxon>Sphingobacteriales</taxon>
        <taxon>Sphingobacteriaceae</taxon>
        <taxon>Mucilaginibacter</taxon>
    </lineage>
</organism>
<gene>
    <name evidence="1" type="ORF">FSB76_01400</name>
</gene>
<reference evidence="1 2" key="1">
    <citation type="journal article" date="2013" name="J. Microbiol.">
        <title>Mucilaginibacter ginsenosidivorax sp. nov., with ginsenoside converting activity isolated from sediment.</title>
        <authorList>
            <person name="Kim J.K."/>
            <person name="Choi T.E."/>
            <person name="Liu Q.M."/>
            <person name="Park H.Y."/>
            <person name="Yi T.H."/>
            <person name="Yoon M.H."/>
            <person name="Kim S.C."/>
            <person name="Im W.T."/>
        </authorList>
    </citation>
    <scope>NUCLEOTIDE SEQUENCE [LARGE SCALE GENOMIC DNA]</scope>
    <source>
        <strain evidence="1 2">KHI28</strain>
    </source>
</reference>
<dbReference type="Proteomes" id="UP000321362">
    <property type="component" value="Chromosome"/>
</dbReference>